<evidence type="ECO:0000313" key="5">
    <source>
        <dbReference type="EMBL" id="CAB5223076.1"/>
    </source>
</evidence>
<dbReference type="Gene3D" id="1.10.443.10">
    <property type="entry name" value="Intergrase catalytic core"/>
    <property type="match status" value="1"/>
</dbReference>
<evidence type="ECO:0000256" key="2">
    <source>
        <dbReference type="ARBA" id="ARBA00023125"/>
    </source>
</evidence>
<dbReference type="InterPro" id="IPR002104">
    <property type="entry name" value="Integrase_catalytic"/>
</dbReference>
<dbReference type="Gene3D" id="1.10.150.130">
    <property type="match status" value="1"/>
</dbReference>
<evidence type="ECO:0000256" key="3">
    <source>
        <dbReference type="ARBA" id="ARBA00023172"/>
    </source>
</evidence>
<dbReference type="GO" id="GO:0003677">
    <property type="term" value="F:DNA binding"/>
    <property type="evidence" value="ECO:0007669"/>
    <property type="project" value="UniProtKB-KW"/>
</dbReference>
<protein>
    <submittedName>
        <fullName evidence="5">DNA_BRE_C domain containing protein</fullName>
    </submittedName>
</protein>
<proteinExistence type="inferred from homology"/>
<dbReference type="InterPro" id="IPR011010">
    <property type="entry name" value="DNA_brk_join_enz"/>
</dbReference>
<dbReference type="SUPFAM" id="SSF56349">
    <property type="entry name" value="DNA breaking-rejoining enzymes"/>
    <property type="match status" value="1"/>
</dbReference>
<reference evidence="5" key="1">
    <citation type="submission" date="2020-05" db="EMBL/GenBank/DDBJ databases">
        <authorList>
            <person name="Chiriac C."/>
            <person name="Salcher M."/>
            <person name="Ghai R."/>
            <person name="Kavagutti S V."/>
        </authorList>
    </citation>
    <scope>NUCLEOTIDE SEQUENCE</scope>
</reference>
<sequence length="299" mass="33115">MATVRSVTAHHLGGYASIHTRKRYKKDIVTWQKWCLLVDIHPLDCTAVNAQLFVDWMASRYTSTSVASRVCGVAKWMDALVEAGVLKVHGLHSVKMPKRVIVLDSSAVPTDDEMVLVMSAFSKRGPRWEWLAAMVAWGGCDCAEALRVRKTDVRTWEGKTLVTVRSRRGNRREIPVDGRLEVLTLGLTAVFAATTTLGGAFGSKYATETINDIASKAVGRRLTVQDMRRWAVRRQFLRGVPTAVIAKWLGHTNDRYVRQTLRLLDPVSLVSQADVIAQIKVEPDGDRFGSGSAPDSVIS</sequence>
<evidence type="ECO:0000256" key="1">
    <source>
        <dbReference type="ARBA" id="ARBA00008857"/>
    </source>
</evidence>
<dbReference type="InterPro" id="IPR010998">
    <property type="entry name" value="Integrase_recombinase_N"/>
</dbReference>
<keyword evidence="2" id="KW-0238">DNA-binding</keyword>
<accession>A0A6J7WYJ5</accession>
<dbReference type="EMBL" id="LR798308">
    <property type="protein sequence ID" value="CAB5223076.1"/>
    <property type="molecule type" value="Genomic_DNA"/>
</dbReference>
<evidence type="ECO:0000259" key="4">
    <source>
        <dbReference type="PROSITE" id="PS51898"/>
    </source>
</evidence>
<dbReference type="GO" id="GO:0006310">
    <property type="term" value="P:DNA recombination"/>
    <property type="evidence" value="ECO:0007669"/>
    <property type="project" value="UniProtKB-KW"/>
</dbReference>
<dbReference type="InterPro" id="IPR013762">
    <property type="entry name" value="Integrase-like_cat_sf"/>
</dbReference>
<keyword evidence="3" id="KW-0233">DNA recombination</keyword>
<feature type="domain" description="Tyr recombinase" evidence="4">
    <location>
        <begin position="103"/>
        <end position="274"/>
    </location>
</feature>
<dbReference type="GO" id="GO:0015074">
    <property type="term" value="P:DNA integration"/>
    <property type="evidence" value="ECO:0007669"/>
    <property type="project" value="InterPro"/>
</dbReference>
<comment type="similarity">
    <text evidence="1">Belongs to the 'phage' integrase family.</text>
</comment>
<name>A0A6J7WYJ5_9CAUD</name>
<gene>
    <name evidence="5" type="ORF">UFOVP366_47</name>
</gene>
<dbReference type="PROSITE" id="PS51898">
    <property type="entry name" value="TYR_RECOMBINASE"/>
    <property type="match status" value="1"/>
</dbReference>
<organism evidence="5">
    <name type="scientific">uncultured Caudovirales phage</name>
    <dbReference type="NCBI Taxonomy" id="2100421"/>
    <lineage>
        <taxon>Viruses</taxon>
        <taxon>Duplodnaviria</taxon>
        <taxon>Heunggongvirae</taxon>
        <taxon>Uroviricota</taxon>
        <taxon>Caudoviricetes</taxon>
        <taxon>Peduoviridae</taxon>
        <taxon>Maltschvirus</taxon>
        <taxon>Maltschvirus maltsch</taxon>
    </lineage>
</organism>